<gene>
    <name evidence="1" type="ORF">VitviT2T_002792</name>
</gene>
<sequence>MLLPGSHEARSALGSESEKLVHNAVEKAMQGRTVLLITHRIRPRSQYITTSRSSTMERSLLRLHLINLWMKNFR</sequence>
<organism evidence="1 2">
    <name type="scientific">Vitis vinifera</name>
    <name type="common">Grape</name>
    <dbReference type="NCBI Taxonomy" id="29760"/>
    <lineage>
        <taxon>Eukaryota</taxon>
        <taxon>Viridiplantae</taxon>
        <taxon>Streptophyta</taxon>
        <taxon>Embryophyta</taxon>
        <taxon>Tracheophyta</taxon>
        <taxon>Spermatophyta</taxon>
        <taxon>Magnoliopsida</taxon>
        <taxon>eudicotyledons</taxon>
        <taxon>Gunneridae</taxon>
        <taxon>Pentapetalae</taxon>
        <taxon>rosids</taxon>
        <taxon>Vitales</taxon>
        <taxon>Vitaceae</taxon>
        <taxon>Viteae</taxon>
        <taxon>Vitis</taxon>
    </lineage>
</organism>
<dbReference type="Proteomes" id="UP001227230">
    <property type="component" value="Chromosome 2"/>
</dbReference>
<evidence type="ECO:0000313" key="1">
    <source>
        <dbReference type="EMBL" id="WJZ83082.1"/>
    </source>
</evidence>
<reference evidence="1 2" key="1">
    <citation type="journal article" date="2023" name="Hortic Res">
        <title>The complete reference genome for grapevine (Vitis vinifera L.) genetics and breeding.</title>
        <authorList>
            <person name="Shi X."/>
            <person name="Cao S."/>
            <person name="Wang X."/>
            <person name="Huang S."/>
            <person name="Wang Y."/>
            <person name="Liu Z."/>
            <person name="Liu W."/>
            <person name="Leng X."/>
            <person name="Peng Y."/>
            <person name="Wang N."/>
            <person name="Wang Y."/>
            <person name="Ma Z."/>
            <person name="Xu X."/>
            <person name="Zhang F."/>
            <person name="Xue H."/>
            <person name="Zhong H."/>
            <person name="Wang Y."/>
            <person name="Zhang K."/>
            <person name="Velt A."/>
            <person name="Avia K."/>
            <person name="Holtgrawe D."/>
            <person name="Grimplet J."/>
            <person name="Matus J.T."/>
            <person name="Ware D."/>
            <person name="Wu X."/>
            <person name="Wang H."/>
            <person name="Liu C."/>
            <person name="Fang Y."/>
            <person name="Rustenholz C."/>
            <person name="Cheng Z."/>
            <person name="Xiao H."/>
            <person name="Zhou Y."/>
        </authorList>
    </citation>
    <scope>NUCLEOTIDE SEQUENCE [LARGE SCALE GENOMIC DNA]</scope>
    <source>
        <strain evidence="2">cv. Pinot noir / PN40024</strain>
        <tissue evidence="1">Leaf</tissue>
    </source>
</reference>
<protein>
    <submittedName>
        <fullName evidence="1">Uncharacterized protein</fullName>
    </submittedName>
</protein>
<dbReference type="EMBL" id="CP126649">
    <property type="protein sequence ID" value="WJZ83082.1"/>
    <property type="molecule type" value="Genomic_DNA"/>
</dbReference>
<evidence type="ECO:0000313" key="2">
    <source>
        <dbReference type="Proteomes" id="UP001227230"/>
    </source>
</evidence>
<proteinExistence type="predicted"/>
<dbReference type="InterPro" id="IPR027417">
    <property type="entry name" value="P-loop_NTPase"/>
</dbReference>
<dbReference type="SUPFAM" id="SSF52540">
    <property type="entry name" value="P-loop containing nucleoside triphosphate hydrolases"/>
    <property type="match status" value="1"/>
</dbReference>
<accession>A0ABY9BJK2</accession>
<name>A0ABY9BJK2_VITVI</name>
<dbReference type="Gene3D" id="3.40.50.300">
    <property type="entry name" value="P-loop containing nucleotide triphosphate hydrolases"/>
    <property type="match status" value="1"/>
</dbReference>
<keyword evidence="2" id="KW-1185">Reference proteome</keyword>